<evidence type="ECO:0000256" key="4">
    <source>
        <dbReference type="ARBA" id="ARBA00022960"/>
    </source>
</evidence>
<keyword evidence="4" id="KW-0133">Cell shape</keyword>
<dbReference type="GO" id="GO:0005886">
    <property type="term" value="C:plasma membrane"/>
    <property type="evidence" value="ECO:0007669"/>
    <property type="project" value="UniProtKB-SubCell"/>
</dbReference>
<name>A0A382KC87_9ZZZZ</name>
<organism evidence="8">
    <name type="scientific">marine metagenome</name>
    <dbReference type="NCBI Taxonomy" id="408172"/>
    <lineage>
        <taxon>unclassified sequences</taxon>
        <taxon>metagenomes</taxon>
        <taxon>ecological metagenomes</taxon>
    </lineage>
</organism>
<dbReference type="EMBL" id="UINC01079280">
    <property type="protein sequence ID" value="SVC21123.1"/>
    <property type="molecule type" value="Genomic_DNA"/>
</dbReference>
<feature type="transmembrane region" description="Helical" evidence="7">
    <location>
        <begin position="20"/>
        <end position="46"/>
    </location>
</feature>
<evidence type="ECO:0000256" key="7">
    <source>
        <dbReference type="SAM" id="Phobius"/>
    </source>
</evidence>
<dbReference type="GO" id="GO:0008360">
    <property type="term" value="P:regulation of cell shape"/>
    <property type="evidence" value="ECO:0007669"/>
    <property type="project" value="UniProtKB-KW"/>
</dbReference>
<dbReference type="Pfam" id="PF04093">
    <property type="entry name" value="MreD"/>
    <property type="match status" value="1"/>
</dbReference>
<sequence>VIQILLSDFISLNGIRPDFILIYLLYISIQHGSFKGILLGFTLGMFSDLLGVGT</sequence>
<accession>A0A382KC87</accession>
<keyword evidence="5 7" id="KW-1133">Transmembrane helix</keyword>
<protein>
    <recommendedName>
        <fullName evidence="9">Rod shape-determining protein MreD</fullName>
    </recommendedName>
</protein>
<dbReference type="InterPro" id="IPR007227">
    <property type="entry name" value="Cell_shape_determining_MreD"/>
</dbReference>
<feature type="non-terminal residue" evidence="8">
    <location>
        <position position="54"/>
    </location>
</feature>
<evidence type="ECO:0008006" key="9">
    <source>
        <dbReference type="Google" id="ProtNLM"/>
    </source>
</evidence>
<keyword evidence="6 7" id="KW-0472">Membrane</keyword>
<keyword evidence="3 7" id="KW-0812">Transmembrane</keyword>
<gene>
    <name evidence="8" type="ORF">METZ01_LOCUS273977</name>
</gene>
<evidence type="ECO:0000256" key="6">
    <source>
        <dbReference type="ARBA" id="ARBA00023136"/>
    </source>
</evidence>
<evidence type="ECO:0000256" key="3">
    <source>
        <dbReference type="ARBA" id="ARBA00022692"/>
    </source>
</evidence>
<dbReference type="AlphaFoldDB" id="A0A382KC87"/>
<keyword evidence="2" id="KW-1003">Cell membrane</keyword>
<reference evidence="8" key="1">
    <citation type="submission" date="2018-05" db="EMBL/GenBank/DDBJ databases">
        <authorList>
            <person name="Lanie J.A."/>
            <person name="Ng W.-L."/>
            <person name="Kazmierczak K.M."/>
            <person name="Andrzejewski T.M."/>
            <person name="Davidsen T.M."/>
            <person name="Wayne K.J."/>
            <person name="Tettelin H."/>
            <person name="Glass J.I."/>
            <person name="Rusch D."/>
            <person name="Podicherti R."/>
            <person name="Tsui H.-C.T."/>
            <person name="Winkler M.E."/>
        </authorList>
    </citation>
    <scope>NUCLEOTIDE SEQUENCE</scope>
</reference>
<evidence type="ECO:0000256" key="1">
    <source>
        <dbReference type="ARBA" id="ARBA00004651"/>
    </source>
</evidence>
<evidence type="ECO:0000256" key="5">
    <source>
        <dbReference type="ARBA" id="ARBA00022989"/>
    </source>
</evidence>
<evidence type="ECO:0000256" key="2">
    <source>
        <dbReference type="ARBA" id="ARBA00022475"/>
    </source>
</evidence>
<feature type="non-terminal residue" evidence="8">
    <location>
        <position position="1"/>
    </location>
</feature>
<evidence type="ECO:0000313" key="8">
    <source>
        <dbReference type="EMBL" id="SVC21123.1"/>
    </source>
</evidence>
<dbReference type="NCBIfam" id="TIGR03426">
    <property type="entry name" value="shape_MreD"/>
    <property type="match status" value="1"/>
</dbReference>
<comment type="subcellular location">
    <subcellularLocation>
        <location evidence="1">Cell membrane</location>
        <topology evidence="1">Multi-pass membrane protein</topology>
    </subcellularLocation>
</comment>
<proteinExistence type="predicted"/>